<keyword evidence="11 13" id="KW-0472">Membrane</keyword>
<sequence>MFGLPQLLLNRTMRGLFGKYVALMAGLVTSVLVAGSALGFWFFGRQNESQLADLQREKAVAAATRIGMFMKDIEHQLGWTTLPRPAPADAAQRRLEFVKLLRQVPAVAEVAWADATGRERLRMSRLALDVEEEGADRSSAAYFRQARSGRPYFGAVYFRKDSEPYMTMAARTGEGDEGVVAAEVNLKFVWDVVTQVKVGRTGVAYVVDRAGNLLAHHDISLVLQKTSLATLTHVAAATQGHAPAAAGGFVRSLQGQEVLSSSAPVEGLGWTVFVEMPRTEALEPLYALAWRGLAFLIAALAVAVAASVMLARRMVHPIRELQAGAQDVGAGRLDRRIDVRTGDELEALAAQFNTMTRQLTESYGTLEQKVQQRTQALSEKNTQLNAALQSLALERQRAESANLAKSRFLAAASHDLRQPMHALNLYLGALAAQELPAPAQRLLGNLRQCALTMDDLFEGLLDISKLDAKAVEPQLSVFAIAPLLARIGVEFEPQALAKGVLLHVVPSRACVRSDPVIVERIVRNLVSNAVRYTAAGRIVVGCRHRRGQLCVQVHDTGVGIAPELHETVFEEFFQVANQERDRGKGLGLGLSIVKRLAQLLAAPIRLASRPGRGSMFEIALPLALVAQAAPPPAPRGGGPLHGKLVVVVDDEAAVLDASRVLLEKWGCEVVTAASGAEAVARLASCPRAPDVLVCDYRLRPPENGLLVLEALREEFNRQIPALLVTGDVLAGSLDIEASERVVVLHKPVADDVLRDALAQAAASADTAVAAGPGLPQV</sequence>
<dbReference type="Pfam" id="PF02518">
    <property type="entry name" value="HATPase_c"/>
    <property type="match status" value="1"/>
</dbReference>
<keyword evidence="4" id="KW-1003">Cell membrane</keyword>
<evidence type="ECO:0000256" key="3">
    <source>
        <dbReference type="ARBA" id="ARBA00012438"/>
    </source>
</evidence>
<keyword evidence="7 13" id="KW-0812">Transmembrane</keyword>
<dbReference type="SMART" id="SM00387">
    <property type="entry name" value="HATPase_c"/>
    <property type="match status" value="1"/>
</dbReference>
<dbReference type="InterPro" id="IPR004358">
    <property type="entry name" value="Sig_transdc_His_kin-like_C"/>
</dbReference>
<feature type="modified residue" description="4-aspartylphosphate" evidence="12">
    <location>
        <position position="695"/>
    </location>
</feature>
<keyword evidence="18" id="KW-1185">Reference proteome</keyword>
<keyword evidence="8" id="KW-0418">Kinase</keyword>
<dbReference type="Pfam" id="PF00072">
    <property type="entry name" value="Response_reg"/>
    <property type="match status" value="1"/>
</dbReference>
<evidence type="ECO:0000313" key="17">
    <source>
        <dbReference type="EMBL" id="MBC5766242.1"/>
    </source>
</evidence>
<dbReference type="AlphaFoldDB" id="A0A923M8I3"/>
<dbReference type="InterPro" id="IPR003660">
    <property type="entry name" value="HAMP_dom"/>
</dbReference>
<dbReference type="GO" id="GO:0000155">
    <property type="term" value="F:phosphorelay sensor kinase activity"/>
    <property type="evidence" value="ECO:0007669"/>
    <property type="project" value="InterPro"/>
</dbReference>
<dbReference type="CDD" id="cd00156">
    <property type="entry name" value="REC"/>
    <property type="match status" value="1"/>
</dbReference>
<feature type="domain" description="Histidine kinase" evidence="14">
    <location>
        <begin position="411"/>
        <end position="624"/>
    </location>
</feature>
<evidence type="ECO:0000256" key="2">
    <source>
        <dbReference type="ARBA" id="ARBA00004651"/>
    </source>
</evidence>
<dbReference type="Gene3D" id="1.10.287.130">
    <property type="match status" value="1"/>
</dbReference>
<dbReference type="Pfam" id="PF00512">
    <property type="entry name" value="HisKA"/>
    <property type="match status" value="1"/>
</dbReference>
<dbReference type="GO" id="GO:0005886">
    <property type="term" value="C:plasma membrane"/>
    <property type="evidence" value="ECO:0007669"/>
    <property type="project" value="UniProtKB-SubCell"/>
</dbReference>
<dbReference type="InterPro" id="IPR036890">
    <property type="entry name" value="HATPase_C_sf"/>
</dbReference>
<evidence type="ECO:0000256" key="6">
    <source>
        <dbReference type="ARBA" id="ARBA00022679"/>
    </source>
</evidence>
<dbReference type="SUPFAM" id="SSF52172">
    <property type="entry name" value="CheY-like"/>
    <property type="match status" value="1"/>
</dbReference>
<evidence type="ECO:0000256" key="11">
    <source>
        <dbReference type="ARBA" id="ARBA00023136"/>
    </source>
</evidence>
<dbReference type="CDD" id="cd12912">
    <property type="entry name" value="PDC2_MCP_like"/>
    <property type="match status" value="1"/>
</dbReference>
<dbReference type="Gene3D" id="6.10.340.10">
    <property type="match status" value="1"/>
</dbReference>
<feature type="transmembrane region" description="Helical" evidence="13">
    <location>
        <begin position="20"/>
        <end position="43"/>
    </location>
</feature>
<evidence type="ECO:0000256" key="5">
    <source>
        <dbReference type="ARBA" id="ARBA00022553"/>
    </source>
</evidence>
<keyword evidence="10" id="KW-0902">Two-component regulatory system</keyword>
<keyword evidence="5 12" id="KW-0597">Phosphoprotein</keyword>
<feature type="domain" description="Response regulatory" evidence="15">
    <location>
        <begin position="644"/>
        <end position="761"/>
    </location>
</feature>
<dbReference type="Gene3D" id="3.40.50.2300">
    <property type="match status" value="1"/>
</dbReference>
<dbReference type="Pfam" id="PF02743">
    <property type="entry name" value="dCache_1"/>
    <property type="match status" value="1"/>
</dbReference>
<dbReference type="Gene3D" id="3.30.565.10">
    <property type="entry name" value="Histidine kinase-like ATPase, C-terminal domain"/>
    <property type="match status" value="1"/>
</dbReference>
<dbReference type="PROSITE" id="PS50109">
    <property type="entry name" value="HIS_KIN"/>
    <property type="match status" value="1"/>
</dbReference>
<dbReference type="InterPro" id="IPR003661">
    <property type="entry name" value="HisK_dim/P_dom"/>
</dbReference>
<evidence type="ECO:0000256" key="13">
    <source>
        <dbReference type="SAM" id="Phobius"/>
    </source>
</evidence>
<dbReference type="InterPro" id="IPR050736">
    <property type="entry name" value="Sensor_HK_Regulatory"/>
</dbReference>
<dbReference type="PROSITE" id="PS50885">
    <property type="entry name" value="HAMP"/>
    <property type="match status" value="1"/>
</dbReference>
<dbReference type="EMBL" id="JACORU010000006">
    <property type="protein sequence ID" value="MBC5766242.1"/>
    <property type="molecule type" value="Genomic_DNA"/>
</dbReference>
<feature type="domain" description="HAMP" evidence="16">
    <location>
        <begin position="312"/>
        <end position="364"/>
    </location>
</feature>
<name>A0A923M8I3_9BURK</name>
<dbReference type="Gene3D" id="3.30.450.20">
    <property type="entry name" value="PAS domain"/>
    <property type="match status" value="1"/>
</dbReference>
<dbReference type="SUPFAM" id="SSF55874">
    <property type="entry name" value="ATPase domain of HSP90 chaperone/DNA topoisomerase II/histidine kinase"/>
    <property type="match status" value="1"/>
</dbReference>
<evidence type="ECO:0000256" key="1">
    <source>
        <dbReference type="ARBA" id="ARBA00000085"/>
    </source>
</evidence>
<dbReference type="FunFam" id="3.30.565.10:FF:000049">
    <property type="entry name" value="Two-component sensor histidine kinase"/>
    <property type="match status" value="1"/>
</dbReference>
<keyword evidence="9 13" id="KW-1133">Transmembrane helix</keyword>
<comment type="catalytic activity">
    <reaction evidence="1">
        <text>ATP + protein L-histidine = ADP + protein N-phospho-L-histidine.</text>
        <dbReference type="EC" id="2.7.13.3"/>
    </reaction>
</comment>
<dbReference type="SUPFAM" id="SSF47384">
    <property type="entry name" value="Homodimeric domain of signal transducing histidine kinase"/>
    <property type="match status" value="1"/>
</dbReference>
<dbReference type="PANTHER" id="PTHR43711:SF26">
    <property type="entry name" value="SENSOR HISTIDINE KINASE RCSC"/>
    <property type="match status" value="1"/>
</dbReference>
<dbReference type="InterPro" id="IPR003594">
    <property type="entry name" value="HATPase_dom"/>
</dbReference>
<gene>
    <name evidence="17" type="ORF">H8R02_17375</name>
</gene>
<dbReference type="SMART" id="SM00388">
    <property type="entry name" value="HisKA"/>
    <property type="match status" value="1"/>
</dbReference>
<dbReference type="PRINTS" id="PR00344">
    <property type="entry name" value="BCTRLSENSOR"/>
</dbReference>
<evidence type="ECO:0000256" key="4">
    <source>
        <dbReference type="ARBA" id="ARBA00022475"/>
    </source>
</evidence>
<feature type="transmembrane region" description="Helical" evidence="13">
    <location>
        <begin position="288"/>
        <end position="311"/>
    </location>
</feature>
<dbReference type="CDD" id="cd00082">
    <property type="entry name" value="HisKA"/>
    <property type="match status" value="1"/>
</dbReference>
<dbReference type="SMART" id="SM00304">
    <property type="entry name" value="HAMP"/>
    <property type="match status" value="1"/>
</dbReference>
<accession>A0A923M8I3</accession>
<evidence type="ECO:0000259" key="15">
    <source>
        <dbReference type="PROSITE" id="PS50110"/>
    </source>
</evidence>
<evidence type="ECO:0000256" key="9">
    <source>
        <dbReference type="ARBA" id="ARBA00022989"/>
    </source>
</evidence>
<dbReference type="InterPro" id="IPR033479">
    <property type="entry name" value="dCache_1"/>
</dbReference>
<organism evidence="17 18">
    <name type="scientific">Ramlibacter albus</name>
    <dbReference type="NCBI Taxonomy" id="2079448"/>
    <lineage>
        <taxon>Bacteria</taxon>
        <taxon>Pseudomonadati</taxon>
        <taxon>Pseudomonadota</taxon>
        <taxon>Betaproteobacteria</taxon>
        <taxon>Burkholderiales</taxon>
        <taxon>Comamonadaceae</taxon>
        <taxon>Ramlibacter</taxon>
    </lineage>
</organism>
<evidence type="ECO:0000256" key="12">
    <source>
        <dbReference type="PROSITE-ProRule" id="PRU00169"/>
    </source>
</evidence>
<dbReference type="Proteomes" id="UP000596827">
    <property type="component" value="Unassembled WGS sequence"/>
</dbReference>
<evidence type="ECO:0000313" key="18">
    <source>
        <dbReference type="Proteomes" id="UP000596827"/>
    </source>
</evidence>
<proteinExistence type="predicted"/>
<dbReference type="CDD" id="cd06225">
    <property type="entry name" value="HAMP"/>
    <property type="match status" value="1"/>
</dbReference>
<dbReference type="PANTHER" id="PTHR43711">
    <property type="entry name" value="TWO-COMPONENT HISTIDINE KINASE"/>
    <property type="match status" value="1"/>
</dbReference>
<dbReference type="SMART" id="SM00448">
    <property type="entry name" value="REC"/>
    <property type="match status" value="1"/>
</dbReference>
<comment type="caution">
    <text evidence="17">The sequence shown here is derived from an EMBL/GenBank/DDBJ whole genome shotgun (WGS) entry which is preliminary data.</text>
</comment>
<dbReference type="PROSITE" id="PS50110">
    <property type="entry name" value="RESPONSE_REGULATORY"/>
    <property type="match status" value="1"/>
</dbReference>
<dbReference type="InterPro" id="IPR036097">
    <property type="entry name" value="HisK_dim/P_sf"/>
</dbReference>
<dbReference type="InterPro" id="IPR001789">
    <property type="entry name" value="Sig_transdc_resp-reg_receiver"/>
</dbReference>
<comment type="subcellular location">
    <subcellularLocation>
        <location evidence="2">Cell membrane</location>
        <topology evidence="2">Multi-pass membrane protein</topology>
    </subcellularLocation>
</comment>
<evidence type="ECO:0000256" key="10">
    <source>
        <dbReference type="ARBA" id="ARBA00023012"/>
    </source>
</evidence>
<dbReference type="EC" id="2.7.13.3" evidence="3"/>
<evidence type="ECO:0000259" key="16">
    <source>
        <dbReference type="PROSITE" id="PS50885"/>
    </source>
</evidence>
<evidence type="ECO:0000256" key="8">
    <source>
        <dbReference type="ARBA" id="ARBA00022777"/>
    </source>
</evidence>
<dbReference type="InterPro" id="IPR011006">
    <property type="entry name" value="CheY-like_superfamily"/>
</dbReference>
<evidence type="ECO:0000256" key="7">
    <source>
        <dbReference type="ARBA" id="ARBA00022692"/>
    </source>
</evidence>
<protein>
    <recommendedName>
        <fullName evidence="3">histidine kinase</fullName>
        <ecNumber evidence="3">2.7.13.3</ecNumber>
    </recommendedName>
</protein>
<dbReference type="CDD" id="cd18773">
    <property type="entry name" value="PDC1_HK_sensor"/>
    <property type="match status" value="1"/>
</dbReference>
<dbReference type="SUPFAM" id="SSF158472">
    <property type="entry name" value="HAMP domain-like"/>
    <property type="match status" value="1"/>
</dbReference>
<keyword evidence="6" id="KW-0808">Transferase</keyword>
<dbReference type="Pfam" id="PF00672">
    <property type="entry name" value="HAMP"/>
    <property type="match status" value="1"/>
</dbReference>
<dbReference type="InterPro" id="IPR005467">
    <property type="entry name" value="His_kinase_dom"/>
</dbReference>
<reference evidence="17" key="1">
    <citation type="submission" date="2020-08" db="EMBL/GenBank/DDBJ databases">
        <title>Ramlibacter sp. GTP1 16S ribosomal RNA gene genome sequencing and assembly.</title>
        <authorList>
            <person name="Kang M."/>
        </authorList>
    </citation>
    <scope>NUCLEOTIDE SEQUENCE</scope>
    <source>
        <strain evidence="17">GTP1</strain>
    </source>
</reference>
<evidence type="ECO:0000259" key="14">
    <source>
        <dbReference type="PROSITE" id="PS50109"/>
    </source>
</evidence>
<dbReference type="RefSeq" id="WP_187082711.1">
    <property type="nucleotide sequence ID" value="NZ_JACORU010000006.1"/>
</dbReference>